<dbReference type="Proteomes" id="UP001255856">
    <property type="component" value="Unassembled WGS sequence"/>
</dbReference>
<comment type="similarity">
    <text evidence="1">Belongs to the SKA1 family.</text>
</comment>
<dbReference type="GO" id="GO:0007059">
    <property type="term" value="P:chromosome segregation"/>
    <property type="evidence" value="ECO:0007669"/>
    <property type="project" value="InterPro"/>
</dbReference>
<name>A0AAD9IM31_PROWI</name>
<sequence>MASGVLESVVLSFTAQLVELQQATLLRVDGETSRLCKEAISDLETRLLDLETHVRHMKGLLAKERSALPAARAIAQACALRQRQLEHIQAHLPSYLPGLAQPPAAAAHATAAAPAKPAAAPPRAPGRENQAPQQAAEPTPAVYISHSELESLSSYMRARLTTDRVNAALDELHRHAQRNAALVLAARKGPGQQRG</sequence>
<dbReference type="Gene3D" id="1.10.10.1890">
    <property type="entry name" value="Ska1 microtubule binding domain-like"/>
    <property type="match status" value="1"/>
</dbReference>
<reference evidence="3" key="1">
    <citation type="submission" date="2021-01" db="EMBL/GenBank/DDBJ databases">
        <authorList>
            <person name="Eckstrom K.M.E."/>
        </authorList>
    </citation>
    <scope>NUCLEOTIDE SEQUENCE</scope>
    <source>
        <strain evidence="3">UVCC 0001</strain>
    </source>
</reference>
<dbReference type="GO" id="GO:0072686">
    <property type="term" value="C:mitotic spindle"/>
    <property type="evidence" value="ECO:0007669"/>
    <property type="project" value="TreeGrafter"/>
</dbReference>
<dbReference type="InterPro" id="IPR042031">
    <property type="entry name" value="SKA1_MBD_sf"/>
</dbReference>
<dbReference type="GO" id="GO:0031110">
    <property type="term" value="P:regulation of microtubule polymerization or depolymerization"/>
    <property type="evidence" value="ECO:0007669"/>
    <property type="project" value="TreeGrafter"/>
</dbReference>
<dbReference type="PANTHER" id="PTHR28573:SF1">
    <property type="entry name" value="SPINDLE AND KINETOCHORE-ASSOCIATED PROTEIN 1"/>
    <property type="match status" value="1"/>
</dbReference>
<evidence type="ECO:0000256" key="2">
    <source>
        <dbReference type="SAM" id="MobiDB-lite"/>
    </source>
</evidence>
<comment type="caution">
    <text evidence="3">The sequence shown here is derived from an EMBL/GenBank/DDBJ whole genome shotgun (WGS) entry which is preliminary data.</text>
</comment>
<dbReference type="Pfam" id="PF07160">
    <property type="entry name" value="SKA1"/>
    <property type="match status" value="1"/>
</dbReference>
<evidence type="ECO:0000256" key="1">
    <source>
        <dbReference type="ARBA" id="ARBA00006836"/>
    </source>
</evidence>
<evidence type="ECO:0000313" key="4">
    <source>
        <dbReference type="Proteomes" id="UP001255856"/>
    </source>
</evidence>
<dbReference type="PANTHER" id="PTHR28573">
    <property type="entry name" value="SPINDLE AND KINETOCHORE-ASSOCIATED PROTEIN 1"/>
    <property type="match status" value="1"/>
</dbReference>
<proteinExistence type="inferred from homology"/>
<feature type="compositionally biased region" description="Low complexity" evidence="2">
    <location>
        <begin position="106"/>
        <end position="118"/>
    </location>
</feature>
<dbReference type="GO" id="GO:0005876">
    <property type="term" value="C:spindle microtubule"/>
    <property type="evidence" value="ECO:0007669"/>
    <property type="project" value="TreeGrafter"/>
</dbReference>
<dbReference type="AlphaFoldDB" id="A0AAD9IM31"/>
<dbReference type="GO" id="GO:0051301">
    <property type="term" value="P:cell division"/>
    <property type="evidence" value="ECO:0007669"/>
    <property type="project" value="InterPro"/>
</dbReference>
<dbReference type="InterPro" id="IPR009829">
    <property type="entry name" value="SKA1"/>
</dbReference>
<dbReference type="GO" id="GO:0008017">
    <property type="term" value="F:microtubule binding"/>
    <property type="evidence" value="ECO:0007669"/>
    <property type="project" value="InterPro"/>
</dbReference>
<accession>A0AAD9IM31</accession>
<evidence type="ECO:0000313" key="3">
    <source>
        <dbReference type="EMBL" id="KAK2079780.1"/>
    </source>
</evidence>
<feature type="compositionally biased region" description="Low complexity" evidence="2">
    <location>
        <begin position="130"/>
        <end position="140"/>
    </location>
</feature>
<feature type="region of interest" description="Disordered" evidence="2">
    <location>
        <begin position="106"/>
        <end position="140"/>
    </location>
</feature>
<organism evidence="3 4">
    <name type="scientific">Prototheca wickerhamii</name>
    <dbReference type="NCBI Taxonomy" id="3111"/>
    <lineage>
        <taxon>Eukaryota</taxon>
        <taxon>Viridiplantae</taxon>
        <taxon>Chlorophyta</taxon>
        <taxon>core chlorophytes</taxon>
        <taxon>Trebouxiophyceae</taxon>
        <taxon>Chlorellales</taxon>
        <taxon>Chlorellaceae</taxon>
        <taxon>Prototheca</taxon>
    </lineage>
</organism>
<dbReference type="EMBL" id="JASFZW010000002">
    <property type="protein sequence ID" value="KAK2079780.1"/>
    <property type="molecule type" value="Genomic_DNA"/>
</dbReference>
<dbReference type="GO" id="GO:0000940">
    <property type="term" value="C:outer kinetochore"/>
    <property type="evidence" value="ECO:0007669"/>
    <property type="project" value="TreeGrafter"/>
</dbReference>
<protein>
    <submittedName>
        <fullName evidence="3">Uncharacterized protein</fullName>
    </submittedName>
</protein>
<keyword evidence="4" id="KW-1185">Reference proteome</keyword>
<dbReference type="GO" id="GO:0000278">
    <property type="term" value="P:mitotic cell cycle"/>
    <property type="evidence" value="ECO:0007669"/>
    <property type="project" value="TreeGrafter"/>
</dbReference>
<gene>
    <name evidence="3" type="ORF">QBZ16_002175</name>
</gene>